<comment type="function">
    <text evidence="8">Catalyzes the hydrolytic deamination of guanine, producing xanthine and ammonia.</text>
</comment>
<dbReference type="Proteomes" id="UP000320244">
    <property type="component" value="Unassembled WGS sequence"/>
</dbReference>
<dbReference type="GO" id="GO:0008892">
    <property type="term" value="F:guanine deaminase activity"/>
    <property type="evidence" value="ECO:0007669"/>
    <property type="project" value="UniProtKB-UniRule"/>
</dbReference>
<evidence type="ECO:0000256" key="5">
    <source>
        <dbReference type="ARBA" id="ARBA00022801"/>
    </source>
</evidence>
<dbReference type="InterPro" id="IPR014311">
    <property type="entry name" value="Guanine_deaminase"/>
</dbReference>
<protein>
    <recommendedName>
        <fullName evidence="3 7">Guanine deaminase</fullName>
        <shortName evidence="8">Guanase</shortName>
        <ecNumber evidence="3 7">3.5.4.3</ecNumber>
    </recommendedName>
    <alternativeName>
        <fullName evidence="8">Guanine aminohydrolase</fullName>
    </alternativeName>
</protein>
<dbReference type="GO" id="GO:0005829">
    <property type="term" value="C:cytosol"/>
    <property type="evidence" value="ECO:0007669"/>
    <property type="project" value="TreeGrafter"/>
</dbReference>
<name>A0A563E3P3_9MICO</name>
<comment type="pathway">
    <text evidence="1 8">Purine metabolism; guanine degradation; xanthine from guanine: step 1/1.</text>
</comment>
<reference evidence="10 11" key="2">
    <citation type="submission" date="2019-08" db="EMBL/GenBank/DDBJ databases">
        <title>Jejuicoccus antrihumi gen. nov., sp. nov., a new member of the family Dermacoccaceae isolated from a cave.</title>
        <authorList>
            <person name="Schumann P."/>
            <person name="Kim I.S."/>
        </authorList>
    </citation>
    <scope>NUCLEOTIDE SEQUENCE [LARGE SCALE GENOMIC DNA]</scope>
    <source>
        <strain evidence="10 11">C5-26</strain>
    </source>
</reference>
<dbReference type="PANTHER" id="PTHR11271">
    <property type="entry name" value="GUANINE DEAMINASE"/>
    <property type="match status" value="1"/>
</dbReference>
<dbReference type="EMBL" id="VCQV01000007">
    <property type="protein sequence ID" value="TWP37137.1"/>
    <property type="molecule type" value="Genomic_DNA"/>
</dbReference>
<evidence type="ECO:0000256" key="4">
    <source>
        <dbReference type="ARBA" id="ARBA00022723"/>
    </source>
</evidence>
<keyword evidence="5 8" id="KW-0378">Hydrolase</keyword>
<proteinExistence type="inferred from homology"/>
<evidence type="ECO:0000256" key="8">
    <source>
        <dbReference type="RuleBase" id="RU366009"/>
    </source>
</evidence>
<dbReference type="AlphaFoldDB" id="A0A563E3P3"/>
<sequence>MKALFRATVLDTPDDPFHGGALRAESDLGLLVQDGVIVARAAYGTLRAAHPDSRVHDLREGLLLPGLIDTHVHFPQLRVIGALGRPLLDWLRESALPEEARLADTAYAQPLAQEFVQGLLAAGTTTALVFGSHFASAVDAFCAEADRRGLRATTGLVVSDRILRPDLLTTPQRAYDEGKALADRWHGVGRLRYAVTPRFSVSCTDDLLESCAALAKDIDHAMVTSHINESPAEVQQVRELFEGSADYLDTYDRHGLVDRDCVLAHNVHPSDRELDLLATREATISHCPTSNAALGSGMFPMRDHLERGVHVALGSDVGGGTGLSLFKEGLQAYFVQQLLADRGQPLNPAHLLHLATAAGARALDLSDQVGDLSVGKQMDAVWLAPAAGTPLDIGLRHAGDASDALAKVFAMAHSGDVRGVWVGGDQVLETRHLNSRSAE</sequence>
<dbReference type="RefSeq" id="WP_146316002.1">
    <property type="nucleotide sequence ID" value="NZ_VCQV01000007.1"/>
</dbReference>
<dbReference type="GO" id="GO:0008270">
    <property type="term" value="F:zinc ion binding"/>
    <property type="evidence" value="ECO:0007669"/>
    <property type="project" value="UniProtKB-UniRule"/>
</dbReference>
<accession>A0A563E3P3</accession>
<keyword evidence="6 8" id="KW-0862">Zinc</keyword>
<evidence type="ECO:0000256" key="1">
    <source>
        <dbReference type="ARBA" id="ARBA00004984"/>
    </source>
</evidence>
<dbReference type="InterPro" id="IPR032466">
    <property type="entry name" value="Metal_Hydrolase"/>
</dbReference>
<dbReference type="NCBIfam" id="TIGR02967">
    <property type="entry name" value="guan_deamin"/>
    <property type="match status" value="1"/>
</dbReference>
<organism evidence="10 11">
    <name type="scientific">Leekyejoonella antrihumi</name>
    <dbReference type="NCBI Taxonomy" id="1660198"/>
    <lineage>
        <taxon>Bacteria</taxon>
        <taxon>Bacillati</taxon>
        <taxon>Actinomycetota</taxon>
        <taxon>Actinomycetes</taxon>
        <taxon>Micrococcales</taxon>
        <taxon>Dermacoccaceae</taxon>
        <taxon>Leekyejoonella</taxon>
    </lineage>
</organism>
<dbReference type="Pfam" id="PF01979">
    <property type="entry name" value="Amidohydro_1"/>
    <property type="match status" value="1"/>
</dbReference>
<evidence type="ECO:0000256" key="3">
    <source>
        <dbReference type="ARBA" id="ARBA00012781"/>
    </source>
</evidence>
<gene>
    <name evidence="10" type="primary">guaD</name>
    <name evidence="10" type="ORF">FGL98_06880</name>
</gene>
<evidence type="ECO:0000256" key="7">
    <source>
        <dbReference type="NCBIfam" id="TIGR02967"/>
    </source>
</evidence>
<feature type="domain" description="Amidohydrolase-related" evidence="9">
    <location>
        <begin position="63"/>
        <end position="427"/>
    </location>
</feature>
<dbReference type="PANTHER" id="PTHR11271:SF6">
    <property type="entry name" value="GUANINE DEAMINASE"/>
    <property type="match status" value="1"/>
</dbReference>
<dbReference type="GO" id="GO:0006147">
    <property type="term" value="P:guanine catabolic process"/>
    <property type="evidence" value="ECO:0007669"/>
    <property type="project" value="UniProtKB-UniRule"/>
</dbReference>
<dbReference type="NCBIfam" id="NF006679">
    <property type="entry name" value="PRK09228.1"/>
    <property type="match status" value="1"/>
</dbReference>
<dbReference type="UniPathway" id="UPA00603">
    <property type="reaction ID" value="UER00660"/>
</dbReference>
<comment type="caution">
    <text evidence="10">The sequence shown here is derived from an EMBL/GenBank/DDBJ whole genome shotgun (WGS) entry which is preliminary data.</text>
</comment>
<dbReference type="Gene3D" id="2.30.40.10">
    <property type="entry name" value="Urease, subunit C, domain 1"/>
    <property type="match status" value="1"/>
</dbReference>
<dbReference type="Gene3D" id="3.20.20.140">
    <property type="entry name" value="Metal-dependent hydrolases"/>
    <property type="match status" value="1"/>
</dbReference>
<dbReference type="InterPro" id="IPR011059">
    <property type="entry name" value="Metal-dep_hydrolase_composite"/>
</dbReference>
<evidence type="ECO:0000313" key="11">
    <source>
        <dbReference type="Proteomes" id="UP000320244"/>
    </source>
</evidence>
<keyword evidence="4 8" id="KW-0479">Metal-binding</keyword>
<evidence type="ECO:0000256" key="6">
    <source>
        <dbReference type="ARBA" id="ARBA00022833"/>
    </source>
</evidence>
<dbReference type="SUPFAM" id="SSF51556">
    <property type="entry name" value="Metallo-dependent hydrolases"/>
    <property type="match status" value="1"/>
</dbReference>
<keyword evidence="11" id="KW-1185">Reference proteome</keyword>
<comment type="catalytic activity">
    <reaction evidence="8">
        <text>guanine + H2O + H(+) = xanthine + NH4(+)</text>
        <dbReference type="Rhea" id="RHEA:14665"/>
        <dbReference type="ChEBI" id="CHEBI:15377"/>
        <dbReference type="ChEBI" id="CHEBI:15378"/>
        <dbReference type="ChEBI" id="CHEBI:16235"/>
        <dbReference type="ChEBI" id="CHEBI:17712"/>
        <dbReference type="ChEBI" id="CHEBI:28938"/>
        <dbReference type="EC" id="3.5.4.3"/>
    </reaction>
</comment>
<evidence type="ECO:0000256" key="2">
    <source>
        <dbReference type="ARBA" id="ARBA00006745"/>
    </source>
</evidence>
<dbReference type="SUPFAM" id="SSF51338">
    <property type="entry name" value="Composite domain of metallo-dependent hydrolases"/>
    <property type="match status" value="2"/>
</dbReference>
<comment type="cofactor">
    <cofactor evidence="8">
        <name>Zn(2+)</name>
        <dbReference type="ChEBI" id="CHEBI:29105"/>
    </cofactor>
    <text evidence="8">Binds 1 zinc ion per subunit.</text>
</comment>
<reference evidence="10 11" key="1">
    <citation type="submission" date="2019-05" db="EMBL/GenBank/DDBJ databases">
        <authorList>
            <person name="Lee S.D."/>
        </authorList>
    </citation>
    <scope>NUCLEOTIDE SEQUENCE [LARGE SCALE GENOMIC DNA]</scope>
    <source>
        <strain evidence="10 11">C5-26</strain>
    </source>
</reference>
<dbReference type="OrthoDB" id="3189065at2"/>
<dbReference type="InterPro" id="IPR006680">
    <property type="entry name" value="Amidohydro-rel"/>
</dbReference>
<evidence type="ECO:0000313" key="10">
    <source>
        <dbReference type="EMBL" id="TWP37137.1"/>
    </source>
</evidence>
<dbReference type="EC" id="3.5.4.3" evidence="3 7"/>
<evidence type="ECO:0000259" key="9">
    <source>
        <dbReference type="Pfam" id="PF01979"/>
    </source>
</evidence>
<comment type="similarity">
    <text evidence="2 8">Belongs to the metallo-dependent hydrolases superfamily. ATZ/TRZ family.</text>
</comment>
<dbReference type="InterPro" id="IPR051607">
    <property type="entry name" value="Metallo-dep_hydrolases"/>
</dbReference>